<dbReference type="InterPro" id="IPR009057">
    <property type="entry name" value="Homeodomain-like_sf"/>
</dbReference>
<protein>
    <submittedName>
        <fullName evidence="5">Helix-turn-helix transcriptional regulator</fullName>
    </submittedName>
</protein>
<keyword evidence="2" id="KW-0238">DNA-binding</keyword>
<feature type="domain" description="HTH araC/xylS-type" evidence="4">
    <location>
        <begin position="75"/>
        <end position="175"/>
    </location>
</feature>
<gene>
    <name evidence="5" type="ORF">IPO85_11700</name>
</gene>
<dbReference type="InterPro" id="IPR018062">
    <property type="entry name" value="HTH_AraC-typ_CS"/>
</dbReference>
<dbReference type="GO" id="GO:0043565">
    <property type="term" value="F:sequence-specific DNA binding"/>
    <property type="evidence" value="ECO:0007669"/>
    <property type="project" value="InterPro"/>
</dbReference>
<evidence type="ECO:0000256" key="2">
    <source>
        <dbReference type="ARBA" id="ARBA00023125"/>
    </source>
</evidence>
<dbReference type="EMBL" id="JADKFW010000007">
    <property type="protein sequence ID" value="MBK9718153.1"/>
    <property type="molecule type" value="Genomic_DNA"/>
</dbReference>
<dbReference type="InterPro" id="IPR018060">
    <property type="entry name" value="HTH_AraC"/>
</dbReference>
<reference evidence="5 6" key="1">
    <citation type="submission" date="2020-10" db="EMBL/GenBank/DDBJ databases">
        <title>Connecting structure to function with the recovery of over 1000 high-quality activated sludge metagenome-assembled genomes encoding full-length rRNA genes using long-read sequencing.</title>
        <authorList>
            <person name="Singleton C.M."/>
            <person name="Petriglieri F."/>
            <person name="Kristensen J.M."/>
            <person name="Kirkegaard R.H."/>
            <person name="Michaelsen T.Y."/>
            <person name="Andersen M.H."/>
            <person name="Karst S.M."/>
            <person name="Dueholm M.S."/>
            <person name="Nielsen P.H."/>
            <person name="Albertsen M."/>
        </authorList>
    </citation>
    <scope>NUCLEOTIDE SEQUENCE [LARGE SCALE GENOMIC DNA]</scope>
    <source>
        <strain evidence="5">Ribe_18-Q3-R11-54_BAT3C.373</strain>
    </source>
</reference>
<comment type="caution">
    <text evidence="5">The sequence shown here is derived from an EMBL/GenBank/DDBJ whole genome shotgun (WGS) entry which is preliminary data.</text>
</comment>
<sequence>MKLYIKYMVSVRCKMAVKEVLKKLGLHFIVVELGVVEIMEDLNAEALKDLSLLLKEVELELMDDKRAILIEKIKNVIVEMVHYTEERPKTNFSDYLSDKLKHDYTYLANLFSEVTGTTIEHYIIAHKIERVKELILYDELNLTEISYLMNYSSVAHLSTQFKKVTGLSPSHFKQLKDKRRSPIEEIGNISKQNVNPSIDSN</sequence>
<dbReference type="PANTHER" id="PTHR43280">
    <property type="entry name" value="ARAC-FAMILY TRANSCRIPTIONAL REGULATOR"/>
    <property type="match status" value="1"/>
</dbReference>
<keyword evidence="1" id="KW-0805">Transcription regulation</keyword>
<evidence type="ECO:0000259" key="4">
    <source>
        <dbReference type="PROSITE" id="PS01124"/>
    </source>
</evidence>
<dbReference type="SMART" id="SM00342">
    <property type="entry name" value="HTH_ARAC"/>
    <property type="match status" value="1"/>
</dbReference>
<dbReference type="GO" id="GO:0003700">
    <property type="term" value="F:DNA-binding transcription factor activity"/>
    <property type="evidence" value="ECO:0007669"/>
    <property type="project" value="InterPro"/>
</dbReference>
<name>A0A9D7XHY2_9BACT</name>
<dbReference type="Pfam" id="PF12833">
    <property type="entry name" value="HTH_18"/>
    <property type="match status" value="1"/>
</dbReference>
<organism evidence="5 6">
    <name type="scientific">Candidatus Defluviibacterium haderslevense</name>
    <dbReference type="NCBI Taxonomy" id="2981993"/>
    <lineage>
        <taxon>Bacteria</taxon>
        <taxon>Pseudomonadati</taxon>
        <taxon>Bacteroidota</taxon>
        <taxon>Saprospiria</taxon>
        <taxon>Saprospirales</taxon>
        <taxon>Saprospiraceae</taxon>
        <taxon>Candidatus Defluviibacterium</taxon>
    </lineage>
</organism>
<dbReference type="PANTHER" id="PTHR43280:SF28">
    <property type="entry name" value="HTH-TYPE TRANSCRIPTIONAL ACTIVATOR RHAS"/>
    <property type="match status" value="1"/>
</dbReference>
<dbReference type="PROSITE" id="PS01124">
    <property type="entry name" value="HTH_ARAC_FAMILY_2"/>
    <property type="match status" value="1"/>
</dbReference>
<proteinExistence type="predicted"/>
<evidence type="ECO:0000313" key="6">
    <source>
        <dbReference type="Proteomes" id="UP000808349"/>
    </source>
</evidence>
<evidence type="ECO:0000256" key="1">
    <source>
        <dbReference type="ARBA" id="ARBA00023015"/>
    </source>
</evidence>
<dbReference type="SUPFAM" id="SSF46689">
    <property type="entry name" value="Homeodomain-like"/>
    <property type="match status" value="1"/>
</dbReference>
<dbReference type="AlphaFoldDB" id="A0A9D7XHY2"/>
<dbReference type="PROSITE" id="PS00041">
    <property type="entry name" value="HTH_ARAC_FAMILY_1"/>
    <property type="match status" value="1"/>
</dbReference>
<keyword evidence="3" id="KW-0804">Transcription</keyword>
<dbReference type="Proteomes" id="UP000808349">
    <property type="component" value="Unassembled WGS sequence"/>
</dbReference>
<accession>A0A9D7XHY2</accession>
<dbReference type="Gene3D" id="1.10.10.60">
    <property type="entry name" value="Homeodomain-like"/>
    <property type="match status" value="1"/>
</dbReference>
<evidence type="ECO:0000313" key="5">
    <source>
        <dbReference type="EMBL" id="MBK9718153.1"/>
    </source>
</evidence>
<evidence type="ECO:0000256" key="3">
    <source>
        <dbReference type="ARBA" id="ARBA00023163"/>
    </source>
</evidence>